<dbReference type="InterPro" id="IPR003594">
    <property type="entry name" value="HATPase_dom"/>
</dbReference>
<name>A0A8J7P9Z6_9BACT</name>
<sequence>MEVIASVDGNGKVLSISQNSFEAWKLSADELVGRSIFDILYPEDMMSAQQALLSATFMKQPTQFECRVVRRDSIVVPMYWTAQWSDMDNAMLMVAQDHIKPKSGDDPYKEARETMRFLMESIPMGLFLASVDGKIDFANKFLENLMETGALGLSERLIRTVFPMDVRVGASGDSAFAAYIDKKTQMRVLTAKEREIPIEFSLKRVNIGGLPMYLGTVINTTERFELQRMRQKFIDSVQVQLKAPLAAIMMHIELTLEGVHGNLNEQGKRRAETILKDIHEMLAAIESILEVNKLQSGTFALDVAPNNIMALLQQALMAMLYEIREKELVLEINGPELAVMVDEEKLMTVVMTLFANAVRFSPQGSKVRVQVIDVGNKARVEIIDRGPGMTEDQKDALFDPLRQPTVTGEGGAGTILAARQIVEKHGGNMGVISHQGAGSNFWFELPKAPD</sequence>
<dbReference type="AlphaFoldDB" id="A0A8J7P9Z6"/>
<feature type="domain" description="PAS" evidence="8">
    <location>
        <begin position="1"/>
        <end position="60"/>
    </location>
</feature>
<comment type="catalytic activity">
    <reaction evidence="1">
        <text>ATP + protein L-histidine = ADP + protein N-phospho-L-histidine.</text>
        <dbReference type="EC" id="2.7.13.3"/>
    </reaction>
</comment>
<dbReference type="InterPro" id="IPR000014">
    <property type="entry name" value="PAS"/>
</dbReference>
<dbReference type="SMART" id="SM00388">
    <property type="entry name" value="HisKA"/>
    <property type="match status" value="1"/>
</dbReference>
<dbReference type="InterPro" id="IPR005467">
    <property type="entry name" value="His_kinase_dom"/>
</dbReference>
<evidence type="ECO:0000256" key="6">
    <source>
        <dbReference type="ARBA" id="ARBA00023012"/>
    </source>
</evidence>
<dbReference type="EMBL" id="JAFLCK010000042">
    <property type="protein sequence ID" value="MBN8662539.1"/>
    <property type="molecule type" value="Genomic_DNA"/>
</dbReference>
<evidence type="ECO:0000256" key="4">
    <source>
        <dbReference type="ARBA" id="ARBA00022679"/>
    </source>
</evidence>
<keyword evidence="4" id="KW-0808">Transferase</keyword>
<dbReference type="CDD" id="cd00130">
    <property type="entry name" value="PAS"/>
    <property type="match status" value="1"/>
</dbReference>
<evidence type="ECO:0000259" key="8">
    <source>
        <dbReference type="PROSITE" id="PS50112"/>
    </source>
</evidence>
<feature type="domain" description="Histidine kinase" evidence="7">
    <location>
        <begin position="236"/>
        <end position="449"/>
    </location>
</feature>
<dbReference type="InterPro" id="IPR036890">
    <property type="entry name" value="HATPase_C_sf"/>
</dbReference>
<dbReference type="SMART" id="SM00387">
    <property type="entry name" value="HATPase_c"/>
    <property type="match status" value="1"/>
</dbReference>
<dbReference type="InterPro" id="IPR035965">
    <property type="entry name" value="PAS-like_dom_sf"/>
</dbReference>
<dbReference type="Pfam" id="PF00512">
    <property type="entry name" value="HisKA"/>
    <property type="match status" value="1"/>
</dbReference>
<dbReference type="SUPFAM" id="SSF55874">
    <property type="entry name" value="ATPase domain of HSP90 chaperone/DNA topoisomerase II/histidine kinase"/>
    <property type="match status" value="1"/>
</dbReference>
<evidence type="ECO:0000256" key="2">
    <source>
        <dbReference type="ARBA" id="ARBA00012438"/>
    </source>
</evidence>
<evidence type="ECO:0000256" key="1">
    <source>
        <dbReference type="ARBA" id="ARBA00000085"/>
    </source>
</evidence>
<dbReference type="PANTHER" id="PTHR43711:SF1">
    <property type="entry name" value="HISTIDINE KINASE 1"/>
    <property type="match status" value="1"/>
</dbReference>
<dbReference type="GO" id="GO:0000155">
    <property type="term" value="F:phosphorelay sensor kinase activity"/>
    <property type="evidence" value="ECO:0007669"/>
    <property type="project" value="InterPro"/>
</dbReference>
<dbReference type="CDD" id="cd00082">
    <property type="entry name" value="HisKA"/>
    <property type="match status" value="1"/>
</dbReference>
<proteinExistence type="predicted"/>
<keyword evidence="6" id="KW-0902">Two-component regulatory system</keyword>
<protein>
    <recommendedName>
        <fullName evidence="2">histidine kinase</fullName>
        <ecNumber evidence="2">2.7.13.3</ecNumber>
    </recommendedName>
</protein>
<evidence type="ECO:0000256" key="5">
    <source>
        <dbReference type="ARBA" id="ARBA00022777"/>
    </source>
</evidence>
<organism evidence="9 10">
    <name type="scientific">Candidatus Obscuribacter phosphatis</name>
    <dbReference type="NCBI Taxonomy" id="1906157"/>
    <lineage>
        <taxon>Bacteria</taxon>
        <taxon>Bacillati</taxon>
        <taxon>Candidatus Melainabacteria</taxon>
        <taxon>Candidatus Obscuribacterales</taxon>
        <taxon>Candidatus Obscuribacteraceae</taxon>
        <taxon>Candidatus Obscuribacter</taxon>
    </lineage>
</organism>
<dbReference type="EC" id="2.7.13.3" evidence="2"/>
<dbReference type="PROSITE" id="PS50109">
    <property type="entry name" value="HIS_KIN"/>
    <property type="match status" value="1"/>
</dbReference>
<comment type="caution">
    <text evidence="9">The sequence shown here is derived from an EMBL/GenBank/DDBJ whole genome shotgun (WGS) entry which is preliminary data.</text>
</comment>
<dbReference type="Gene3D" id="3.30.565.10">
    <property type="entry name" value="Histidine kinase-like ATPase, C-terminal domain"/>
    <property type="match status" value="1"/>
</dbReference>
<dbReference type="PRINTS" id="PR00344">
    <property type="entry name" value="BCTRLSENSOR"/>
</dbReference>
<evidence type="ECO:0000313" key="10">
    <source>
        <dbReference type="Proteomes" id="UP000664277"/>
    </source>
</evidence>
<accession>A0A8J7P9Z6</accession>
<dbReference type="InterPro" id="IPR036097">
    <property type="entry name" value="HisK_dim/P_sf"/>
</dbReference>
<evidence type="ECO:0000256" key="3">
    <source>
        <dbReference type="ARBA" id="ARBA00022553"/>
    </source>
</evidence>
<dbReference type="InterPro" id="IPR004358">
    <property type="entry name" value="Sig_transdc_His_kin-like_C"/>
</dbReference>
<dbReference type="Proteomes" id="UP000664277">
    <property type="component" value="Unassembled WGS sequence"/>
</dbReference>
<dbReference type="InterPro" id="IPR050736">
    <property type="entry name" value="Sensor_HK_Regulatory"/>
</dbReference>
<dbReference type="PANTHER" id="PTHR43711">
    <property type="entry name" value="TWO-COMPONENT HISTIDINE KINASE"/>
    <property type="match status" value="1"/>
</dbReference>
<dbReference type="InterPro" id="IPR003661">
    <property type="entry name" value="HisK_dim/P_dom"/>
</dbReference>
<dbReference type="SUPFAM" id="SSF47384">
    <property type="entry name" value="Homodimeric domain of signal transducing histidine kinase"/>
    <property type="match status" value="1"/>
</dbReference>
<dbReference type="PROSITE" id="PS50112">
    <property type="entry name" value="PAS"/>
    <property type="match status" value="1"/>
</dbReference>
<dbReference type="Gene3D" id="3.30.450.20">
    <property type="entry name" value="PAS domain"/>
    <property type="match status" value="2"/>
</dbReference>
<keyword evidence="5 9" id="KW-0418">Kinase</keyword>
<evidence type="ECO:0000313" key="9">
    <source>
        <dbReference type="EMBL" id="MBN8662539.1"/>
    </source>
</evidence>
<dbReference type="SUPFAM" id="SSF55785">
    <property type="entry name" value="PYP-like sensor domain (PAS domain)"/>
    <property type="match status" value="1"/>
</dbReference>
<reference evidence="9" key="1">
    <citation type="submission" date="2021-02" db="EMBL/GenBank/DDBJ databases">
        <title>Genome-Resolved Metagenomics of a Microbial Community Performing Photosynthetic Biological Nutrient Removal.</title>
        <authorList>
            <person name="Mcdaniel E.A."/>
        </authorList>
    </citation>
    <scope>NUCLEOTIDE SEQUENCE</scope>
    <source>
        <strain evidence="9">UWPOB_OBS1</strain>
    </source>
</reference>
<evidence type="ECO:0000259" key="7">
    <source>
        <dbReference type="PROSITE" id="PS50109"/>
    </source>
</evidence>
<gene>
    <name evidence="9" type="ORF">J0M35_19380</name>
</gene>
<dbReference type="Pfam" id="PF02518">
    <property type="entry name" value="HATPase_c"/>
    <property type="match status" value="1"/>
</dbReference>
<dbReference type="Gene3D" id="1.10.287.130">
    <property type="match status" value="1"/>
</dbReference>
<keyword evidence="3" id="KW-0597">Phosphoprotein</keyword>